<keyword evidence="3 9" id="KW-0547">Nucleotide-binding</keyword>
<comment type="activity regulation">
    <text evidence="9">Activated by a monovalent cation that binds near, but not in, the active site. The most likely occupant of the site in vivo is potassium. Ion binding induces a conformational change that may alter substrate affinity.</text>
</comment>
<protein>
    <recommendedName>
        <fullName evidence="9">Ribokinase</fullName>
        <shortName evidence="9">RK</shortName>
        <ecNumber evidence="9">2.7.1.15</ecNumber>
    </recommendedName>
</protein>
<dbReference type="InterPro" id="IPR002139">
    <property type="entry name" value="Ribo/fructo_kinase"/>
</dbReference>
<dbReference type="AlphaFoldDB" id="E0XRY7"/>
<dbReference type="InterPro" id="IPR011611">
    <property type="entry name" value="PfkB_dom"/>
</dbReference>
<keyword evidence="2 9" id="KW-0479">Metal-binding</keyword>
<evidence type="ECO:0000256" key="8">
    <source>
        <dbReference type="ARBA" id="ARBA00023277"/>
    </source>
</evidence>
<comment type="similarity">
    <text evidence="9">Belongs to the carbohydrate kinase PfkB family. Ribokinase subfamily.</text>
</comment>
<dbReference type="InterPro" id="IPR029056">
    <property type="entry name" value="Ribokinase-like"/>
</dbReference>
<feature type="domain" description="Carbohydrate kinase PfkB" evidence="10">
    <location>
        <begin position="4"/>
        <end position="280"/>
    </location>
</feature>
<dbReference type="SUPFAM" id="SSF53613">
    <property type="entry name" value="Ribokinase-like"/>
    <property type="match status" value="1"/>
</dbReference>
<dbReference type="GO" id="GO:0004747">
    <property type="term" value="F:ribokinase activity"/>
    <property type="evidence" value="ECO:0007669"/>
    <property type="project" value="UniProtKB-UniRule"/>
</dbReference>
<comment type="function">
    <text evidence="9">Catalyzes the phosphorylation of ribose at O-5 in a reaction requiring ATP and magnesium. The resulting D-ribose-5-phosphate can then be used either for sythesis of nucleotides, histidine, and tryptophan, or as a component of the pentose phosphate pathway.</text>
</comment>
<feature type="binding site" evidence="9">
    <location>
        <position position="179"/>
    </location>
    <ligand>
        <name>ATP</name>
        <dbReference type="ChEBI" id="CHEBI:30616"/>
    </ligand>
</feature>
<evidence type="ECO:0000256" key="7">
    <source>
        <dbReference type="ARBA" id="ARBA00022958"/>
    </source>
</evidence>
<sequence length="301" mass="32284">MAGKILVVGSLHLDVIVHSSRLPKPDETLLGDKVSYRFGGKGGNQAVAAAKIDVQVFMAGRIGTDNFGKQIYDTLSNQNINLDGLKMVDEATGMSVALIGSDGIYSAVVVSGANQTIDLSEIAVPDDLTVLVLQNEINTDANFEIIKKVPKSTFTILNAAPALTPNKDFFERIDLLVVNQLEAKMLLNEEPIIFNNLDALRKLQNLGPKEVIITMGADGYTGISKNGEIFSEPGIKVDVLSTHGAGDSFVGTLAAFICKGEPINIAAQYAQASSALHVKTPIDQREKILQADIENMFSLNQ</sequence>
<evidence type="ECO:0000256" key="5">
    <source>
        <dbReference type="ARBA" id="ARBA00022840"/>
    </source>
</evidence>
<evidence type="ECO:0000259" key="10">
    <source>
        <dbReference type="Pfam" id="PF00294"/>
    </source>
</evidence>
<feature type="binding site" evidence="9">
    <location>
        <begin position="214"/>
        <end position="219"/>
    </location>
    <ligand>
        <name>ATP</name>
        <dbReference type="ChEBI" id="CHEBI:30616"/>
    </ligand>
</feature>
<feature type="binding site" evidence="9">
    <location>
        <begin position="246"/>
        <end position="247"/>
    </location>
    <ligand>
        <name>ATP</name>
        <dbReference type="ChEBI" id="CHEBI:30616"/>
    </ligand>
</feature>
<accession>E0XRY7</accession>
<evidence type="ECO:0000256" key="2">
    <source>
        <dbReference type="ARBA" id="ARBA00022723"/>
    </source>
</evidence>
<feature type="binding site" evidence="9">
    <location>
        <position position="243"/>
    </location>
    <ligand>
        <name>K(+)</name>
        <dbReference type="ChEBI" id="CHEBI:29103"/>
    </ligand>
</feature>
<comment type="subunit">
    <text evidence="9">Homodimer.</text>
</comment>
<comment type="catalytic activity">
    <reaction evidence="9">
        <text>D-ribose + ATP = D-ribose 5-phosphate + ADP + H(+)</text>
        <dbReference type="Rhea" id="RHEA:13697"/>
        <dbReference type="ChEBI" id="CHEBI:15378"/>
        <dbReference type="ChEBI" id="CHEBI:30616"/>
        <dbReference type="ChEBI" id="CHEBI:47013"/>
        <dbReference type="ChEBI" id="CHEBI:78346"/>
        <dbReference type="ChEBI" id="CHEBI:456216"/>
        <dbReference type="EC" id="2.7.1.15"/>
    </reaction>
</comment>
<organism evidence="11">
    <name type="scientific">uncultured Rhodobacterales bacterium HF0070_10D05</name>
    <dbReference type="NCBI Taxonomy" id="710784"/>
    <lineage>
        <taxon>Bacteria</taxon>
        <taxon>Pseudomonadati</taxon>
        <taxon>Pseudomonadota</taxon>
        <taxon>Alphaproteobacteria</taxon>
        <taxon>Rhodobacterales</taxon>
        <taxon>environmental samples</taxon>
    </lineage>
</organism>
<dbReference type="Pfam" id="PF00294">
    <property type="entry name" value="PfkB"/>
    <property type="match status" value="1"/>
</dbReference>
<keyword evidence="9" id="KW-0963">Cytoplasm</keyword>
<evidence type="ECO:0000256" key="9">
    <source>
        <dbReference type="HAMAP-Rule" id="MF_01987"/>
    </source>
</evidence>
<dbReference type="PANTHER" id="PTHR10584:SF166">
    <property type="entry name" value="RIBOKINASE"/>
    <property type="match status" value="1"/>
</dbReference>
<evidence type="ECO:0000313" key="11">
    <source>
        <dbReference type="EMBL" id="ADI17178.1"/>
    </source>
</evidence>
<keyword evidence="6 9" id="KW-0460">Magnesium</keyword>
<comment type="subcellular location">
    <subcellularLocation>
        <location evidence="9">Cytoplasm</location>
    </subcellularLocation>
</comment>
<dbReference type="GO" id="GO:0005829">
    <property type="term" value="C:cytosol"/>
    <property type="evidence" value="ECO:0007669"/>
    <property type="project" value="TreeGrafter"/>
</dbReference>
<evidence type="ECO:0000256" key="6">
    <source>
        <dbReference type="ARBA" id="ARBA00022842"/>
    </source>
</evidence>
<gene>
    <name evidence="9" type="primary">rbsK</name>
</gene>
<feature type="binding site" evidence="9">
    <location>
        <position position="136"/>
    </location>
    <ligand>
        <name>substrate</name>
    </ligand>
</feature>
<evidence type="ECO:0000256" key="1">
    <source>
        <dbReference type="ARBA" id="ARBA00022679"/>
    </source>
</evidence>
<dbReference type="EMBL" id="GU474856">
    <property type="protein sequence ID" value="ADI17178.1"/>
    <property type="molecule type" value="Genomic_DNA"/>
</dbReference>
<feature type="binding site" evidence="9">
    <location>
        <position position="277"/>
    </location>
    <ligand>
        <name>K(+)</name>
        <dbReference type="ChEBI" id="CHEBI:29103"/>
    </ligand>
</feature>
<comment type="caution">
    <text evidence="9">Lacks conserved residue(s) required for the propagation of feature annotation.</text>
</comment>
<dbReference type="Gene3D" id="3.40.1190.20">
    <property type="match status" value="1"/>
</dbReference>
<keyword evidence="4 9" id="KW-0418">Kinase</keyword>
<keyword evidence="7 9" id="KW-0630">Potassium</keyword>
<dbReference type="PANTHER" id="PTHR10584">
    <property type="entry name" value="SUGAR KINASE"/>
    <property type="match status" value="1"/>
</dbReference>
<comment type="cofactor">
    <cofactor evidence="9">
        <name>Mg(2+)</name>
        <dbReference type="ChEBI" id="CHEBI:18420"/>
    </cofactor>
    <text evidence="9">Requires a divalent cation, most likely magnesium in vivo, as an electrophilic catalyst to aid phosphoryl group transfer. It is the chelate of the metal and the nucleotide that is the actual substrate.</text>
</comment>
<dbReference type="UniPathway" id="UPA00916">
    <property type="reaction ID" value="UER00889"/>
</dbReference>
<keyword evidence="1 9" id="KW-0808">Transferase</keyword>
<feature type="active site" description="Proton acceptor" evidence="9">
    <location>
        <position position="247"/>
    </location>
</feature>
<dbReference type="HAMAP" id="MF_01987">
    <property type="entry name" value="Ribokinase"/>
    <property type="match status" value="1"/>
</dbReference>
<dbReference type="EC" id="2.7.1.15" evidence="9"/>
<comment type="pathway">
    <text evidence="9">Carbohydrate metabolism; D-ribose degradation; D-ribose 5-phosphate from beta-D-ribopyranose: step 2/2.</text>
</comment>
<proteinExistence type="inferred from homology"/>
<dbReference type="GO" id="GO:0046872">
    <property type="term" value="F:metal ion binding"/>
    <property type="evidence" value="ECO:0007669"/>
    <property type="project" value="UniProtKB-KW"/>
</dbReference>
<keyword evidence="5 9" id="KW-0067">ATP-binding</keyword>
<keyword evidence="8 9" id="KW-0119">Carbohydrate metabolism</keyword>
<feature type="binding site" evidence="9">
    <location>
        <begin position="12"/>
        <end position="14"/>
    </location>
    <ligand>
        <name>substrate</name>
    </ligand>
</feature>
<feature type="binding site" evidence="9">
    <location>
        <position position="247"/>
    </location>
    <ligand>
        <name>substrate</name>
    </ligand>
</feature>
<reference evidence="11" key="1">
    <citation type="journal article" date="2011" name="Environ. Microbiol.">
        <title>Time-series analyses of Monterey Bay coastal microbial picoplankton using a 'genome proxy' microarray.</title>
        <authorList>
            <person name="Rich V.I."/>
            <person name="Pham V.D."/>
            <person name="Eppley J."/>
            <person name="Shi Y."/>
            <person name="DeLong E.F."/>
        </authorList>
    </citation>
    <scope>NUCLEOTIDE SEQUENCE</scope>
</reference>
<name>E0XRY7_9RHOB</name>
<dbReference type="GO" id="GO:0005524">
    <property type="term" value="F:ATP binding"/>
    <property type="evidence" value="ECO:0007669"/>
    <property type="project" value="UniProtKB-UniRule"/>
</dbReference>
<dbReference type="GO" id="GO:0019303">
    <property type="term" value="P:D-ribose catabolic process"/>
    <property type="evidence" value="ECO:0007669"/>
    <property type="project" value="UniProtKB-UniRule"/>
</dbReference>
<evidence type="ECO:0000256" key="4">
    <source>
        <dbReference type="ARBA" id="ARBA00022777"/>
    </source>
</evidence>
<feature type="binding site" evidence="9">
    <location>
        <begin position="40"/>
        <end position="44"/>
    </location>
    <ligand>
        <name>substrate</name>
    </ligand>
</feature>
<evidence type="ECO:0000256" key="3">
    <source>
        <dbReference type="ARBA" id="ARBA00022741"/>
    </source>
</evidence>
<dbReference type="InterPro" id="IPR011877">
    <property type="entry name" value="Ribokinase"/>
</dbReference>
<dbReference type="PRINTS" id="PR00990">
    <property type="entry name" value="RIBOKINASE"/>
</dbReference>
<feature type="binding site" evidence="9">
    <location>
        <position position="280"/>
    </location>
    <ligand>
        <name>K(+)</name>
        <dbReference type="ChEBI" id="CHEBI:29103"/>
    </ligand>
</feature>